<dbReference type="WBParaSite" id="sdigi.contig25.g2047.t1">
    <property type="protein sequence ID" value="sdigi.contig25.g2047.t1"/>
    <property type="gene ID" value="sdigi.contig25.g2047"/>
</dbReference>
<accession>A0A915PMH4</accession>
<evidence type="ECO:0000256" key="1">
    <source>
        <dbReference type="SAM" id="MobiDB-lite"/>
    </source>
</evidence>
<reference evidence="3" key="1">
    <citation type="submission" date="2022-11" db="UniProtKB">
        <authorList>
            <consortium name="WormBaseParasite"/>
        </authorList>
    </citation>
    <scope>IDENTIFICATION</scope>
</reference>
<proteinExistence type="predicted"/>
<sequence length="70" mass="8047">MHSYTQTPLGRGYSPYKPEEGGKPHLRLNWATRPIANKVCSYPRNLRFFGGASILLLITFTCDRMRFDAK</sequence>
<protein>
    <submittedName>
        <fullName evidence="3">Uncharacterized protein</fullName>
    </submittedName>
</protein>
<feature type="region of interest" description="Disordered" evidence="1">
    <location>
        <begin position="1"/>
        <end position="20"/>
    </location>
</feature>
<dbReference type="Proteomes" id="UP000887581">
    <property type="component" value="Unplaced"/>
</dbReference>
<organism evidence="2 3">
    <name type="scientific">Setaria digitata</name>
    <dbReference type="NCBI Taxonomy" id="48799"/>
    <lineage>
        <taxon>Eukaryota</taxon>
        <taxon>Metazoa</taxon>
        <taxon>Ecdysozoa</taxon>
        <taxon>Nematoda</taxon>
        <taxon>Chromadorea</taxon>
        <taxon>Rhabditida</taxon>
        <taxon>Spirurina</taxon>
        <taxon>Spiruromorpha</taxon>
        <taxon>Filarioidea</taxon>
        <taxon>Setariidae</taxon>
        <taxon>Setaria</taxon>
    </lineage>
</organism>
<evidence type="ECO:0000313" key="3">
    <source>
        <dbReference type="WBParaSite" id="sdigi.contig25.g2047.t1"/>
    </source>
</evidence>
<dbReference type="AlphaFoldDB" id="A0A915PMH4"/>
<evidence type="ECO:0000313" key="2">
    <source>
        <dbReference type="Proteomes" id="UP000887581"/>
    </source>
</evidence>
<name>A0A915PMH4_9BILA</name>
<keyword evidence="2" id="KW-1185">Reference proteome</keyword>